<evidence type="ECO:0000313" key="2">
    <source>
        <dbReference type="EMBL" id="EJW93254.1"/>
    </source>
</evidence>
<feature type="region of interest" description="Disordered" evidence="1">
    <location>
        <begin position="1"/>
        <end position="32"/>
    </location>
</feature>
<sequence length="117" mass="12520">MGSGTEDGSADAPDGYLHGGTTSSRLAPASCPGVWQDGPYLLRFRPRHRPASRHHRPRPQVGGLRADLLGGSPPPVRHLDRTVPSCLGTGTACRQERISRPYAHAQNEVGRYDAGDA</sequence>
<reference evidence="2" key="1">
    <citation type="journal article" date="2012" name="PLoS ONE">
        <title>Gene sets for utilization of primary and secondary nutrition supplies in the distal gut of endangered iberian lynx.</title>
        <authorList>
            <person name="Alcaide M."/>
            <person name="Messina E."/>
            <person name="Richter M."/>
            <person name="Bargiela R."/>
            <person name="Peplies J."/>
            <person name="Huws S.A."/>
            <person name="Newbold C.J."/>
            <person name="Golyshin P.N."/>
            <person name="Simon M.A."/>
            <person name="Lopez G."/>
            <person name="Yakimov M.M."/>
            <person name="Ferrer M."/>
        </authorList>
    </citation>
    <scope>NUCLEOTIDE SEQUENCE</scope>
</reference>
<gene>
    <name evidence="2" type="ORF">EVA_18639</name>
</gene>
<dbReference type="EMBL" id="AMCI01007083">
    <property type="protein sequence ID" value="EJW93254.1"/>
    <property type="molecule type" value="Genomic_DNA"/>
</dbReference>
<organism evidence="2">
    <name type="scientific">gut metagenome</name>
    <dbReference type="NCBI Taxonomy" id="749906"/>
    <lineage>
        <taxon>unclassified sequences</taxon>
        <taxon>metagenomes</taxon>
        <taxon>organismal metagenomes</taxon>
    </lineage>
</organism>
<protein>
    <submittedName>
        <fullName evidence="2">Uncharacterized protein</fullName>
    </submittedName>
</protein>
<accession>J9G102</accession>
<feature type="compositionally biased region" description="Basic residues" evidence="1">
    <location>
        <begin position="46"/>
        <end position="58"/>
    </location>
</feature>
<dbReference type="AlphaFoldDB" id="J9G102"/>
<name>J9G102_9ZZZZ</name>
<evidence type="ECO:0000256" key="1">
    <source>
        <dbReference type="SAM" id="MobiDB-lite"/>
    </source>
</evidence>
<comment type="caution">
    <text evidence="2">The sequence shown here is derived from an EMBL/GenBank/DDBJ whole genome shotgun (WGS) entry which is preliminary data.</text>
</comment>
<feature type="region of interest" description="Disordered" evidence="1">
    <location>
        <begin position="46"/>
        <end position="83"/>
    </location>
</feature>
<proteinExistence type="predicted"/>